<accession>A0A0A8YAL5</accession>
<dbReference type="EMBL" id="GBRH01275410">
    <property type="protein sequence ID" value="JAD22485.1"/>
    <property type="molecule type" value="Transcribed_RNA"/>
</dbReference>
<evidence type="ECO:0000313" key="1">
    <source>
        <dbReference type="EMBL" id="JAD22485.1"/>
    </source>
</evidence>
<reference evidence="1" key="2">
    <citation type="journal article" date="2015" name="Data Brief">
        <title>Shoot transcriptome of the giant reed, Arundo donax.</title>
        <authorList>
            <person name="Barrero R.A."/>
            <person name="Guerrero F.D."/>
            <person name="Moolhuijzen P."/>
            <person name="Goolsby J.A."/>
            <person name="Tidwell J."/>
            <person name="Bellgard S.E."/>
            <person name="Bellgard M.I."/>
        </authorList>
    </citation>
    <scope>NUCLEOTIDE SEQUENCE</scope>
    <source>
        <tissue evidence="1">Shoot tissue taken approximately 20 cm above the soil surface</tissue>
    </source>
</reference>
<reference evidence="1" key="1">
    <citation type="submission" date="2014-09" db="EMBL/GenBank/DDBJ databases">
        <authorList>
            <person name="Magalhaes I.L.F."/>
            <person name="Oliveira U."/>
            <person name="Santos F.R."/>
            <person name="Vidigal T.H.D.A."/>
            <person name="Brescovit A.D."/>
            <person name="Santos A.J."/>
        </authorList>
    </citation>
    <scope>NUCLEOTIDE SEQUENCE</scope>
    <source>
        <tissue evidence="1">Shoot tissue taken approximately 20 cm above the soil surface</tissue>
    </source>
</reference>
<proteinExistence type="predicted"/>
<organism evidence="1">
    <name type="scientific">Arundo donax</name>
    <name type="common">Giant reed</name>
    <name type="synonym">Donax arundinaceus</name>
    <dbReference type="NCBI Taxonomy" id="35708"/>
    <lineage>
        <taxon>Eukaryota</taxon>
        <taxon>Viridiplantae</taxon>
        <taxon>Streptophyta</taxon>
        <taxon>Embryophyta</taxon>
        <taxon>Tracheophyta</taxon>
        <taxon>Spermatophyta</taxon>
        <taxon>Magnoliopsida</taxon>
        <taxon>Liliopsida</taxon>
        <taxon>Poales</taxon>
        <taxon>Poaceae</taxon>
        <taxon>PACMAD clade</taxon>
        <taxon>Arundinoideae</taxon>
        <taxon>Arundineae</taxon>
        <taxon>Arundo</taxon>
    </lineage>
</organism>
<protein>
    <submittedName>
        <fullName evidence="1">Uncharacterized protein</fullName>
    </submittedName>
</protein>
<dbReference type="AlphaFoldDB" id="A0A0A8YAL5"/>
<name>A0A0A8YAL5_ARUDO</name>
<sequence>MASFPYTYCFSLQRLILFTVGIGSHCCSTFF</sequence>